<keyword evidence="3" id="KW-1185">Reference proteome</keyword>
<name>A0A183BET4_9TREM</name>
<proteinExistence type="predicted"/>
<evidence type="ECO:0000256" key="1">
    <source>
        <dbReference type="SAM" id="MobiDB-lite"/>
    </source>
</evidence>
<protein>
    <submittedName>
        <fullName evidence="4">40S ribosomal protein S25</fullName>
    </submittedName>
</protein>
<evidence type="ECO:0000313" key="2">
    <source>
        <dbReference type="EMBL" id="VDP95027.1"/>
    </source>
</evidence>
<feature type="compositionally biased region" description="Basic and acidic residues" evidence="1">
    <location>
        <begin position="65"/>
        <end position="75"/>
    </location>
</feature>
<organism evidence="4">
    <name type="scientific">Echinostoma caproni</name>
    <dbReference type="NCBI Taxonomy" id="27848"/>
    <lineage>
        <taxon>Eukaryota</taxon>
        <taxon>Metazoa</taxon>
        <taxon>Spiralia</taxon>
        <taxon>Lophotrochozoa</taxon>
        <taxon>Platyhelminthes</taxon>
        <taxon>Trematoda</taxon>
        <taxon>Digenea</taxon>
        <taxon>Plagiorchiida</taxon>
        <taxon>Echinostomata</taxon>
        <taxon>Echinostomatoidea</taxon>
        <taxon>Echinostomatidae</taxon>
        <taxon>Echinostoma</taxon>
    </lineage>
</organism>
<dbReference type="WBParaSite" id="ECPE_0001776401-mRNA-1">
    <property type="protein sequence ID" value="ECPE_0001776401-mRNA-1"/>
    <property type="gene ID" value="ECPE_0001776401"/>
</dbReference>
<dbReference type="EMBL" id="UZAN01071059">
    <property type="protein sequence ID" value="VDP95027.1"/>
    <property type="molecule type" value="Genomic_DNA"/>
</dbReference>
<dbReference type="AlphaFoldDB" id="A0A183BET4"/>
<feature type="compositionally biased region" description="Polar residues" evidence="1">
    <location>
        <begin position="1"/>
        <end position="18"/>
    </location>
</feature>
<feature type="region of interest" description="Disordered" evidence="1">
    <location>
        <begin position="1"/>
        <end position="75"/>
    </location>
</feature>
<evidence type="ECO:0000313" key="3">
    <source>
        <dbReference type="Proteomes" id="UP000272942"/>
    </source>
</evidence>
<gene>
    <name evidence="2" type="ORF">ECPE_LOCUS17719</name>
</gene>
<reference evidence="4" key="1">
    <citation type="submission" date="2016-06" db="UniProtKB">
        <authorList>
            <consortium name="WormBaseParasite"/>
        </authorList>
    </citation>
    <scope>IDENTIFICATION</scope>
</reference>
<dbReference type="Proteomes" id="UP000272942">
    <property type="component" value="Unassembled WGS sequence"/>
</dbReference>
<sequence length="75" mass="8390">MAASSENNSFIEQNQDSIKASGTKKQKKLKSKGETKPSPARKLAPPNTRRWLLGDTPSRNQVRLDTLRKLPEADK</sequence>
<accession>A0A183BET4</accession>
<reference evidence="2 3" key="2">
    <citation type="submission" date="2018-11" db="EMBL/GenBank/DDBJ databases">
        <authorList>
            <consortium name="Pathogen Informatics"/>
        </authorList>
    </citation>
    <scope>NUCLEOTIDE SEQUENCE [LARGE SCALE GENOMIC DNA]</scope>
    <source>
        <strain evidence="2 3">Egypt</strain>
    </source>
</reference>
<evidence type="ECO:0000313" key="4">
    <source>
        <dbReference type="WBParaSite" id="ECPE_0001776401-mRNA-1"/>
    </source>
</evidence>